<dbReference type="EMBL" id="JAVDRL010000002">
    <property type="protein sequence ID" value="MDR6529846.1"/>
    <property type="molecule type" value="Genomic_DNA"/>
</dbReference>
<evidence type="ECO:0000313" key="4">
    <source>
        <dbReference type="Proteomes" id="UP001262754"/>
    </source>
</evidence>
<keyword evidence="4" id="KW-1185">Reference proteome</keyword>
<dbReference type="RefSeq" id="WP_310029067.1">
    <property type="nucleotide sequence ID" value="NZ_JAVDRL010000002.1"/>
</dbReference>
<feature type="transmembrane region" description="Helical" evidence="1">
    <location>
        <begin position="282"/>
        <end position="305"/>
    </location>
</feature>
<feature type="transmembrane region" description="Helical" evidence="1">
    <location>
        <begin position="104"/>
        <end position="122"/>
    </location>
</feature>
<keyword evidence="1" id="KW-0812">Transmembrane</keyword>
<gene>
    <name evidence="3" type="ORF">J2800_000570</name>
</gene>
<feature type="transmembrane region" description="Helical" evidence="1">
    <location>
        <begin position="196"/>
        <end position="213"/>
    </location>
</feature>
<sequence>MTQQTSLLAKPSSDAATSTDAATPAKSHYAVLDGLRGVASLMVVVFHLFEAYAGGSPQRQIINHGYLAVDFFFLLSGFVVAYAYDDRWAAGMSPWGFYKRRLVRLQPMIVMGSLIGAALVAFQHFSIFPKLEAASALQIVAVMLLGCLMIPLTPSAEIRGWTEIYPLNGPAWSLFYEYVANILYATGLRKLSNRGLGVLVGLAALALVHLLVLGPRGDVIGGWALDASGVRIGLTRVLFPFLAGVLLMRLGRRIKVGGAFAVCSLLLVAALALPRFGGTERLWVNGLYEALCVIVLFPLIVLIGAGEKDADGPSVRIARFFGDLSYPLYITHYPLIYIYTGWVVDKKVPPAQGALVGAGVFVAAVTIAYACLKFYDEPARRWLGGKLLAGPRLRTPN</sequence>
<organism evidence="3 4">
    <name type="scientific">Caulobacter rhizosphaerae</name>
    <dbReference type="NCBI Taxonomy" id="2010972"/>
    <lineage>
        <taxon>Bacteria</taxon>
        <taxon>Pseudomonadati</taxon>
        <taxon>Pseudomonadota</taxon>
        <taxon>Alphaproteobacteria</taxon>
        <taxon>Caulobacterales</taxon>
        <taxon>Caulobacteraceae</taxon>
        <taxon>Caulobacter</taxon>
    </lineage>
</organism>
<name>A0ABU1MVY1_9CAUL</name>
<dbReference type="Pfam" id="PF01757">
    <property type="entry name" value="Acyl_transf_3"/>
    <property type="match status" value="1"/>
</dbReference>
<feature type="transmembrane region" description="Helical" evidence="1">
    <location>
        <begin position="164"/>
        <end position="184"/>
    </location>
</feature>
<feature type="transmembrane region" description="Helical" evidence="1">
    <location>
        <begin position="65"/>
        <end position="84"/>
    </location>
</feature>
<proteinExistence type="predicted"/>
<keyword evidence="1" id="KW-0472">Membrane</keyword>
<feature type="transmembrane region" description="Helical" evidence="1">
    <location>
        <begin position="258"/>
        <end position="276"/>
    </location>
</feature>
<dbReference type="InterPro" id="IPR050879">
    <property type="entry name" value="Acyltransferase_3"/>
</dbReference>
<feature type="transmembrane region" description="Helical" evidence="1">
    <location>
        <begin position="134"/>
        <end position="152"/>
    </location>
</feature>
<feature type="transmembrane region" description="Helical" evidence="1">
    <location>
        <begin position="326"/>
        <end position="344"/>
    </location>
</feature>
<accession>A0ABU1MVY1</accession>
<dbReference type="PANTHER" id="PTHR23028">
    <property type="entry name" value="ACETYLTRANSFERASE"/>
    <property type="match status" value="1"/>
</dbReference>
<protein>
    <submittedName>
        <fullName evidence="3">Peptidoglycan/LPS O-acetylase OafA/YrhL</fullName>
    </submittedName>
</protein>
<comment type="caution">
    <text evidence="3">The sequence shown here is derived from an EMBL/GenBank/DDBJ whole genome shotgun (WGS) entry which is preliminary data.</text>
</comment>
<dbReference type="PANTHER" id="PTHR23028:SF134">
    <property type="entry name" value="PUTATIVE (AFU_ORTHOLOGUE AFUA_4G08520)-RELATED"/>
    <property type="match status" value="1"/>
</dbReference>
<reference evidence="3 4" key="1">
    <citation type="submission" date="2023-07" db="EMBL/GenBank/DDBJ databases">
        <title>Sorghum-associated microbial communities from plants grown in Nebraska, USA.</title>
        <authorList>
            <person name="Schachtman D."/>
        </authorList>
    </citation>
    <scope>NUCLEOTIDE SEQUENCE [LARGE SCALE GENOMIC DNA]</scope>
    <source>
        <strain evidence="3 4">DS2154</strain>
    </source>
</reference>
<dbReference type="Proteomes" id="UP001262754">
    <property type="component" value="Unassembled WGS sequence"/>
</dbReference>
<keyword evidence="1" id="KW-1133">Transmembrane helix</keyword>
<feature type="transmembrane region" description="Helical" evidence="1">
    <location>
        <begin position="233"/>
        <end position="251"/>
    </location>
</feature>
<feature type="domain" description="Acyltransferase 3" evidence="2">
    <location>
        <begin position="32"/>
        <end position="371"/>
    </location>
</feature>
<evidence type="ECO:0000259" key="2">
    <source>
        <dbReference type="Pfam" id="PF01757"/>
    </source>
</evidence>
<feature type="transmembrane region" description="Helical" evidence="1">
    <location>
        <begin position="350"/>
        <end position="372"/>
    </location>
</feature>
<dbReference type="InterPro" id="IPR002656">
    <property type="entry name" value="Acyl_transf_3_dom"/>
</dbReference>
<evidence type="ECO:0000256" key="1">
    <source>
        <dbReference type="SAM" id="Phobius"/>
    </source>
</evidence>
<evidence type="ECO:0000313" key="3">
    <source>
        <dbReference type="EMBL" id="MDR6529846.1"/>
    </source>
</evidence>